<keyword evidence="4" id="KW-1185">Reference proteome</keyword>
<gene>
    <name evidence="3" type="ORF">ACFSBI_02325</name>
</gene>
<comment type="caution">
    <text evidence="3">The sequence shown here is derived from an EMBL/GenBank/DDBJ whole genome shotgun (WGS) entry which is preliminary data.</text>
</comment>
<dbReference type="InterPro" id="IPR000326">
    <property type="entry name" value="PAP2/HPO"/>
</dbReference>
<dbReference type="SMART" id="SM00014">
    <property type="entry name" value="acidPPc"/>
    <property type="match status" value="1"/>
</dbReference>
<dbReference type="Gene3D" id="1.20.144.10">
    <property type="entry name" value="Phosphatidic acid phosphatase type 2/haloperoxidase"/>
    <property type="match status" value="1"/>
</dbReference>
<feature type="transmembrane region" description="Helical" evidence="1">
    <location>
        <begin position="227"/>
        <end position="246"/>
    </location>
</feature>
<dbReference type="Proteomes" id="UP001597347">
    <property type="component" value="Unassembled WGS sequence"/>
</dbReference>
<sequence>MSTSIGPRDVTAWRSRAGRRLIDQQRRLAQRRSGRTAIAATLAVGGAVAVAGVWATTFLYDAVADRDGISRLDRPVLRAAIRLRSPAMNAAAAGLARGFGPVALPIAALAAGGALSLRAKDWLPLGTVAVAGVGSLLMTVGGKSVVDRHRPDRKDAIPPFEHSPSFPSGHTLNATVVTGVLAYLLMLEQRSDPAQAATGTAAVGVAGAVGLSRVLLGAHWFTDVLTGWAAGAGWLATVITTHRVHLTLQRHGDA</sequence>
<evidence type="ECO:0000313" key="4">
    <source>
        <dbReference type="Proteomes" id="UP001597347"/>
    </source>
</evidence>
<dbReference type="PANTHER" id="PTHR14969:SF13">
    <property type="entry name" value="AT30094P"/>
    <property type="match status" value="1"/>
</dbReference>
<feature type="transmembrane region" description="Helical" evidence="1">
    <location>
        <begin position="122"/>
        <end position="146"/>
    </location>
</feature>
<evidence type="ECO:0000259" key="2">
    <source>
        <dbReference type="SMART" id="SM00014"/>
    </source>
</evidence>
<feature type="transmembrane region" description="Helical" evidence="1">
    <location>
        <begin position="36"/>
        <end position="60"/>
    </location>
</feature>
<evidence type="ECO:0000313" key="3">
    <source>
        <dbReference type="EMBL" id="MFD1720373.1"/>
    </source>
</evidence>
<protein>
    <submittedName>
        <fullName evidence="3">Phosphatase PAP2 family protein</fullName>
    </submittedName>
</protein>
<accession>A0ABW4LC63</accession>
<feature type="transmembrane region" description="Helical" evidence="1">
    <location>
        <begin position="95"/>
        <end position="115"/>
    </location>
</feature>
<dbReference type="PANTHER" id="PTHR14969">
    <property type="entry name" value="SPHINGOSINE-1-PHOSPHATE PHOSPHOHYDROLASE"/>
    <property type="match status" value="1"/>
</dbReference>
<reference evidence="4" key="1">
    <citation type="journal article" date="2019" name="Int. J. Syst. Evol. Microbiol.">
        <title>The Global Catalogue of Microorganisms (GCM) 10K type strain sequencing project: providing services to taxonomists for standard genome sequencing and annotation.</title>
        <authorList>
            <consortium name="The Broad Institute Genomics Platform"/>
            <consortium name="The Broad Institute Genome Sequencing Center for Infectious Disease"/>
            <person name="Wu L."/>
            <person name="Ma J."/>
        </authorList>
    </citation>
    <scope>NUCLEOTIDE SEQUENCE [LARGE SCALE GENOMIC DNA]</scope>
    <source>
        <strain evidence="4">CGMCC 1.12471</strain>
    </source>
</reference>
<dbReference type="InterPro" id="IPR036938">
    <property type="entry name" value="PAP2/HPO_sf"/>
</dbReference>
<keyword evidence="1" id="KW-0812">Transmembrane</keyword>
<dbReference type="RefSeq" id="WP_377931621.1">
    <property type="nucleotide sequence ID" value="NZ_JBHUEA010000002.1"/>
</dbReference>
<name>A0ABW4LC63_9MICO</name>
<dbReference type="EMBL" id="JBHUEA010000002">
    <property type="protein sequence ID" value="MFD1720373.1"/>
    <property type="molecule type" value="Genomic_DNA"/>
</dbReference>
<proteinExistence type="predicted"/>
<feature type="transmembrane region" description="Helical" evidence="1">
    <location>
        <begin position="199"/>
        <end position="221"/>
    </location>
</feature>
<keyword evidence="1" id="KW-1133">Transmembrane helix</keyword>
<dbReference type="Pfam" id="PF01569">
    <property type="entry name" value="PAP2"/>
    <property type="match status" value="1"/>
</dbReference>
<evidence type="ECO:0000256" key="1">
    <source>
        <dbReference type="SAM" id="Phobius"/>
    </source>
</evidence>
<dbReference type="CDD" id="cd03392">
    <property type="entry name" value="PAP2_like_2"/>
    <property type="match status" value="1"/>
</dbReference>
<organism evidence="3 4">
    <name type="scientific">Amnibacterium endophyticum</name>
    <dbReference type="NCBI Taxonomy" id="2109337"/>
    <lineage>
        <taxon>Bacteria</taxon>
        <taxon>Bacillati</taxon>
        <taxon>Actinomycetota</taxon>
        <taxon>Actinomycetes</taxon>
        <taxon>Micrococcales</taxon>
        <taxon>Microbacteriaceae</taxon>
        <taxon>Amnibacterium</taxon>
    </lineage>
</organism>
<keyword evidence="1" id="KW-0472">Membrane</keyword>
<dbReference type="SUPFAM" id="SSF48317">
    <property type="entry name" value="Acid phosphatase/Vanadium-dependent haloperoxidase"/>
    <property type="match status" value="1"/>
</dbReference>
<feature type="domain" description="Phosphatidic acid phosphatase type 2/haloperoxidase" evidence="2">
    <location>
        <begin position="125"/>
        <end position="239"/>
    </location>
</feature>